<evidence type="ECO:0000313" key="2">
    <source>
        <dbReference type="Proteomes" id="UP000253918"/>
    </source>
</evidence>
<proteinExistence type="predicted"/>
<sequence>MREAVFIFSAIAVATEDTGFRPGARHALMLYGKGVAVASARSVAIAGAEKQGWTFVEVKREKELHADLTAIEDDILRSAAQNATRSGHSMIVYRDELPLDA</sequence>
<dbReference type="OrthoDB" id="7570541at2"/>
<dbReference type="EMBL" id="QQNB01000003">
    <property type="protein sequence ID" value="RDE04860.1"/>
    <property type="molecule type" value="Genomic_DNA"/>
</dbReference>
<dbReference type="RefSeq" id="WP_114688598.1">
    <property type="nucleotide sequence ID" value="NZ_QQNB01000003.1"/>
</dbReference>
<protein>
    <submittedName>
        <fullName evidence="1">Uncharacterized protein</fullName>
    </submittedName>
</protein>
<dbReference type="Proteomes" id="UP000253918">
    <property type="component" value="Unassembled WGS sequence"/>
</dbReference>
<dbReference type="AlphaFoldDB" id="A0A369VUJ0"/>
<accession>A0A369VUJ0</accession>
<reference evidence="1 2" key="1">
    <citation type="submission" date="2018-07" db="EMBL/GenBank/DDBJ databases">
        <title>a novel species of Sphingomonas isolated from the rhizosphere soil of Araceae plant.</title>
        <authorList>
            <person name="Zhiyong W."/>
            <person name="Qinglan Z."/>
            <person name="Zhiwei F."/>
            <person name="Ding X."/>
            <person name="Gejiao W."/>
            <person name="Shixue Z."/>
        </authorList>
    </citation>
    <scope>NUCLEOTIDE SEQUENCE [LARGE SCALE GENOMIC DNA]</scope>
    <source>
        <strain evidence="1 2">WZY 27</strain>
    </source>
</reference>
<keyword evidence="2" id="KW-1185">Reference proteome</keyword>
<organism evidence="1 2">
    <name type="scientific">Sphingomonas aracearum</name>
    <dbReference type="NCBI Taxonomy" id="2283317"/>
    <lineage>
        <taxon>Bacteria</taxon>
        <taxon>Pseudomonadati</taxon>
        <taxon>Pseudomonadota</taxon>
        <taxon>Alphaproteobacteria</taxon>
        <taxon>Sphingomonadales</taxon>
        <taxon>Sphingomonadaceae</taxon>
        <taxon>Sphingomonas</taxon>
    </lineage>
</organism>
<comment type="caution">
    <text evidence="1">The sequence shown here is derived from an EMBL/GenBank/DDBJ whole genome shotgun (WGS) entry which is preliminary data.</text>
</comment>
<gene>
    <name evidence="1" type="ORF">DVW87_14930</name>
</gene>
<name>A0A369VUJ0_9SPHN</name>
<evidence type="ECO:0000313" key="1">
    <source>
        <dbReference type="EMBL" id="RDE04860.1"/>
    </source>
</evidence>